<keyword evidence="2" id="KW-1185">Reference proteome</keyword>
<dbReference type="EMBL" id="JAGFNK010001780">
    <property type="protein sequence ID" value="KAI9429175.1"/>
    <property type="molecule type" value="Genomic_DNA"/>
</dbReference>
<reference evidence="1" key="1">
    <citation type="submission" date="2021-03" db="EMBL/GenBank/DDBJ databases">
        <title>Evolutionary priming and transition to the ectomycorrhizal habit in an iconic lineage of mushroom-forming fungi: is preadaptation a requirement?</title>
        <authorList>
            <consortium name="DOE Joint Genome Institute"/>
            <person name="Looney B.P."/>
            <person name="Miyauchi S."/>
            <person name="Morin E."/>
            <person name="Drula E."/>
            <person name="Courty P.E."/>
            <person name="Chicoki N."/>
            <person name="Fauchery L."/>
            <person name="Kohler A."/>
            <person name="Kuo A."/>
            <person name="LaButti K."/>
            <person name="Pangilinan J."/>
            <person name="Lipzen A."/>
            <person name="Riley R."/>
            <person name="Andreopoulos W."/>
            <person name="He G."/>
            <person name="Johnson J."/>
            <person name="Barry K.W."/>
            <person name="Grigoriev I.V."/>
            <person name="Nagy L."/>
            <person name="Hibbett D."/>
            <person name="Henrissat B."/>
            <person name="Matheny P.B."/>
            <person name="Labbe J."/>
            <person name="Martin A.F."/>
        </authorList>
    </citation>
    <scope>NUCLEOTIDE SEQUENCE</scope>
    <source>
        <strain evidence="1">BPL698</strain>
    </source>
</reference>
<comment type="caution">
    <text evidence="1">The sequence shown here is derived from an EMBL/GenBank/DDBJ whole genome shotgun (WGS) entry which is preliminary data.</text>
</comment>
<accession>A0ACC0TQ23</accession>
<gene>
    <name evidence="1" type="ORF">F5148DRAFT_990673</name>
</gene>
<dbReference type="Proteomes" id="UP001207468">
    <property type="component" value="Unassembled WGS sequence"/>
</dbReference>
<organism evidence="1 2">
    <name type="scientific">Russula earlei</name>
    <dbReference type="NCBI Taxonomy" id="71964"/>
    <lineage>
        <taxon>Eukaryota</taxon>
        <taxon>Fungi</taxon>
        <taxon>Dikarya</taxon>
        <taxon>Basidiomycota</taxon>
        <taxon>Agaricomycotina</taxon>
        <taxon>Agaricomycetes</taxon>
        <taxon>Russulales</taxon>
        <taxon>Russulaceae</taxon>
        <taxon>Russula</taxon>
    </lineage>
</organism>
<proteinExistence type="predicted"/>
<evidence type="ECO:0000313" key="2">
    <source>
        <dbReference type="Proteomes" id="UP001207468"/>
    </source>
</evidence>
<evidence type="ECO:0000313" key="1">
    <source>
        <dbReference type="EMBL" id="KAI9429175.1"/>
    </source>
</evidence>
<sequence length="74" mass="8595">MGRGYGRNHKGVNHNKFLVHDDHAANSQQLKFYITAGPIWHTKTLFGHSTFGYVAYDVKSLKLVYLKDFWHIDC</sequence>
<name>A0ACC0TQ23_9AGAM</name>
<protein>
    <submittedName>
        <fullName evidence="1">Uncharacterized protein</fullName>
    </submittedName>
</protein>